<keyword evidence="2 3" id="KW-0449">Lipoprotein</keyword>
<comment type="caution">
    <text evidence="3">The sequence shown here is derived from an EMBL/GenBank/DDBJ whole genome shotgun (WGS) entry which is preliminary data.</text>
</comment>
<dbReference type="InterPro" id="IPR003423">
    <property type="entry name" value="OMP_efflux"/>
</dbReference>
<keyword evidence="2" id="KW-0564">Palmitate</keyword>
<name>S9PP28_CYSF2</name>
<dbReference type="GO" id="GO:0005886">
    <property type="term" value="C:plasma membrane"/>
    <property type="evidence" value="ECO:0007669"/>
    <property type="project" value="UniProtKB-SubCell"/>
</dbReference>
<proteinExistence type="inferred from homology"/>
<dbReference type="PANTHER" id="PTHR30203">
    <property type="entry name" value="OUTER MEMBRANE CATION EFFLUX PROTEIN"/>
    <property type="match status" value="1"/>
</dbReference>
<keyword evidence="4" id="KW-1185">Reference proteome</keyword>
<dbReference type="EMBL" id="ANAH02000001">
    <property type="protein sequence ID" value="EPX64791.1"/>
    <property type="molecule type" value="Genomic_DNA"/>
</dbReference>
<protein>
    <submittedName>
        <fullName evidence="3">RND efflux system, outer membrane lipoprotein, NodT</fullName>
    </submittedName>
</protein>
<dbReference type="InterPro" id="IPR010131">
    <property type="entry name" value="MdtP/NodT-like"/>
</dbReference>
<sequence>MLDRERRVWLRVGAMLLVGCGVSACPTHAPPRGQAVRQKALVHTSLATAWTSPGGLEGDIQDGWLATFADEQLQSLVTEALHHDPDLRAAAARVEQAAGYLGVARAALFPSLDVQGKESLGLGQGLTGVLRGIDISAGWEIDLWGKLRYRWNAAGESMAAAEAELEFARQSMAATLAKGWFLATEAHLLRGIATQRVSMGEELVRLTTTRWQVGAASEQEVALAQASVESYRDTLKQAELARVRAVRAVELLVGRYPAGALAPREDLVELPGAVPAGIPASVLERRPDLLAAERRVAAAFDRMQEAKAARLPSLRLTGAVGFVDSDVVVLRETLTNPAGGLAAGLLAPIFHGGALAAQVRIRTAEQEEALAAYAAAALRATNEVENALTSSMILRERRQLLEKALAGHERALELLTIDYDVGKIDLRTLLQQNLLTDAARISLLRVRSEQLLQRINLHLALGGGFLTPAEAKPGGQQPIGSPTPGR</sequence>
<dbReference type="GO" id="GO:0015562">
    <property type="term" value="F:efflux transmembrane transporter activity"/>
    <property type="evidence" value="ECO:0007669"/>
    <property type="project" value="InterPro"/>
</dbReference>
<reference evidence="3" key="1">
    <citation type="submission" date="2013-05" db="EMBL/GenBank/DDBJ databases">
        <title>Genome assembly of Cystobacter fuscus DSM 2262.</title>
        <authorList>
            <person name="Sharma G."/>
            <person name="Khatri I."/>
            <person name="Kaur C."/>
            <person name="Mayilraj S."/>
            <person name="Subramanian S."/>
        </authorList>
    </citation>
    <scope>NUCLEOTIDE SEQUENCE [LARGE SCALE GENOMIC DNA]</scope>
    <source>
        <strain evidence="3">DSM 2262</strain>
    </source>
</reference>
<dbReference type="NCBIfam" id="TIGR01845">
    <property type="entry name" value="outer_NodT"/>
    <property type="match status" value="1"/>
</dbReference>
<dbReference type="SUPFAM" id="SSF56954">
    <property type="entry name" value="Outer membrane efflux proteins (OEP)"/>
    <property type="match status" value="1"/>
</dbReference>
<evidence type="ECO:0000313" key="3">
    <source>
        <dbReference type="EMBL" id="EPX64791.1"/>
    </source>
</evidence>
<organism evidence="3 4">
    <name type="scientific">Cystobacter fuscus (strain ATCC 25194 / DSM 2262 / NBRC 100088 / M29)</name>
    <dbReference type="NCBI Taxonomy" id="1242864"/>
    <lineage>
        <taxon>Bacteria</taxon>
        <taxon>Pseudomonadati</taxon>
        <taxon>Myxococcota</taxon>
        <taxon>Myxococcia</taxon>
        <taxon>Myxococcales</taxon>
        <taxon>Cystobacterineae</taxon>
        <taxon>Archangiaceae</taxon>
        <taxon>Cystobacter</taxon>
    </lineage>
</organism>
<keyword evidence="2" id="KW-0472">Membrane</keyword>
<dbReference type="Pfam" id="PF02321">
    <property type="entry name" value="OEP"/>
    <property type="match status" value="2"/>
</dbReference>
<dbReference type="Gene3D" id="2.20.200.10">
    <property type="entry name" value="Outer membrane efflux proteins (OEP)"/>
    <property type="match status" value="1"/>
</dbReference>
<keyword evidence="2" id="KW-1134">Transmembrane beta strand</keyword>
<dbReference type="PROSITE" id="PS51257">
    <property type="entry name" value="PROKAR_LIPOPROTEIN"/>
    <property type="match status" value="1"/>
</dbReference>
<keyword evidence="2" id="KW-0812">Transmembrane</keyword>
<comment type="similarity">
    <text evidence="1 2">Belongs to the outer membrane factor (OMF) (TC 1.B.17) family.</text>
</comment>
<comment type="subcellular location">
    <subcellularLocation>
        <location evidence="2">Cell membrane</location>
        <topology evidence="2">Lipid-anchor</topology>
    </subcellularLocation>
</comment>
<dbReference type="PANTHER" id="PTHR30203:SF29">
    <property type="entry name" value="PROTEIN CYAE"/>
    <property type="match status" value="1"/>
</dbReference>
<accession>S9PP28</accession>
<evidence type="ECO:0000256" key="2">
    <source>
        <dbReference type="RuleBase" id="RU362097"/>
    </source>
</evidence>
<dbReference type="Gene3D" id="1.20.1600.10">
    <property type="entry name" value="Outer membrane efflux proteins (OEP)"/>
    <property type="match status" value="1"/>
</dbReference>
<dbReference type="AlphaFoldDB" id="S9PP28"/>
<dbReference type="OrthoDB" id="9783163at2"/>
<evidence type="ECO:0000313" key="4">
    <source>
        <dbReference type="Proteomes" id="UP000011682"/>
    </source>
</evidence>
<dbReference type="Proteomes" id="UP000011682">
    <property type="component" value="Unassembled WGS sequence"/>
</dbReference>
<dbReference type="RefSeq" id="WP_002629672.1">
    <property type="nucleotide sequence ID" value="NZ_ANAH02000001.1"/>
</dbReference>
<evidence type="ECO:0000256" key="1">
    <source>
        <dbReference type="ARBA" id="ARBA00007613"/>
    </source>
</evidence>
<gene>
    <name evidence="3" type="ORF">D187_000213</name>
</gene>
<dbReference type="eggNOG" id="COG1538">
    <property type="taxonomic scope" value="Bacteria"/>
</dbReference>